<name>A0A0E9RCS1_ANGAN</name>
<reference evidence="1" key="2">
    <citation type="journal article" date="2015" name="Fish Shellfish Immunol.">
        <title>Early steps in the European eel (Anguilla anguilla)-Vibrio vulnificus interaction in the gills: Role of the RtxA13 toxin.</title>
        <authorList>
            <person name="Callol A."/>
            <person name="Pajuelo D."/>
            <person name="Ebbesson L."/>
            <person name="Teles M."/>
            <person name="MacKenzie S."/>
            <person name="Amaro C."/>
        </authorList>
    </citation>
    <scope>NUCLEOTIDE SEQUENCE</scope>
</reference>
<accession>A0A0E9RCS1</accession>
<dbReference type="AlphaFoldDB" id="A0A0E9RCS1"/>
<dbReference type="EMBL" id="GBXM01081975">
    <property type="protein sequence ID" value="JAH26602.1"/>
    <property type="molecule type" value="Transcribed_RNA"/>
</dbReference>
<protein>
    <submittedName>
        <fullName evidence="1">Uncharacterized protein</fullName>
    </submittedName>
</protein>
<reference evidence="1" key="1">
    <citation type="submission" date="2014-11" db="EMBL/GenBank/DDBJ databases">
        <authorList>
            <person name="Amaro Gonzalez C."/>
        </authorList>
    </citation>
    <scope>NUCLEOTIDE SEQUENCE</scope>
</reference>
<evidence type="ECO:0000313" key="1">
    <source>
        <dbReference type="EMBL" id="JAH26602.1"/>
    </source>
</evidence>
<organism evidence="1">
    <name type="scientific">Anguilla anguilla</name>
    <name type="common">European freshwater eel</name>
    <name type="synonym">Muraena anguilla</name>
    <dbReference type="NCBI Taxonomy" id="7936"/>
    <lineage>
        <taxon>Eukaryota</taxon>
        <taxon>Metazoa</taxon>
        <taxon>Chordata</taxon>
        <taxon>Craniata</taxon>
        <taxon>Vertebrata</taxon>
        <taxon>Euteleostomi</taxon>
        <taxon>Actinopterygii</taxon>
        <taxon>Neopterygii</taxon>
        <taxon>Teleostei</taxon>
        <taxon>Anguilliformes</taxon>
        <taxon>Anguillidae</taxon>
        <taxon>Anguilla</taxon>
    </lineage>
</organism>
<sequence length="25" mass="2886">MPIITDVIVSFSFLEEQNICFAKLQ</sequence>
<proteinExistence type="predicted"/>